<name>A0ABS3T180_9FLAO</name>
<feature type="domain" description="DUF6671" evidence="1">
    <location>
        <begin position="62"/>
        <end position="278"/>
    </location>
</feature>
<dbReference type="EMBL" id="JAGEVF010000004">
    <property type="protein sequence ID" value="MBO3116487.1"/>
    <property type="molecule type" value="Genomic_DNA"/>
</dbReference>
<dbReference type="InterPro" id="IPR046612">
    <property type="entry name" value="DUF6671"/>
</dbReference>
<evidence type="ECO:0000313" key="3">
    <source>
        <dbReference type="Proteomes" id="UP000676776"/>
    </source>
</evidence>
<evidence type="ECO:0000259" key="1">
    <source>
        <dbReference type="Pfam" id="PF20376"/>
    </source>
</evidence>
<gene>
    <name evidence="2" type="ORF">J4050_06995</name>
</gene>
<reference evidence="2 3" key="1">
    <citation type="submission" date="2021-03" db="EMBL/GenBank/DDBJ databases">
        <title>Winogradskyella sp. nov., isolated from costal sediment.</title>
        <authorList>
            <person name="Gao C."/>
        </authorList>
    </citation>
    <scope>NUCLEOTIDE SEQUENCE [LARGE SCALE GENOMIC DNA]</scope>
    <source>
        <strain evidence="2 3">DF17</strain>
    </source>
</reference>
<dbReference type="RefSeq" id="WP_208153897.1">
    <property type="nucleotide sequence ID" value="NZ_JAGEVF010000004.1"/>
</dbReference>
<dbReference type="Pfam" id="PF20376">
    <property type="entry name" value="DUF6671"/>
    <property type="match status" value="1"/>
</dbReference>
<comment type="caution">
    <text evidence="2">The sequence shown here is derived from an EMBL/GenBank/DDBJ whole genome shotgun (WGS) entry which is preliminary data.</text>
</comment>
<keyword evidence="3" id="KW-1185">Reference proteome</keyword>
<sequence>MFKGRRLIIATKHRKQEVIAPILETKLGVACFVDDTFDTDTLGTFSGEVQRQLDPLSTARKKCLMAMEKTNCDLGVASEGSFGPHPSIFFASADDEFLIFIDKKNDLEIIVRELSTDTNFNGQAIRSENDLVQFASLVKFPSHALILKPSKDNTEDMVKGITNADNLKTAFEDLIAKHGQVYAETDMRAMLNPSRMAVIAKAAKKLVDKIQSRCPECNTPGFGVIETKTGLPCNLCSMPTASVQSLIYQCLKCEFNTEKPPPHGKTSADPMYCDYCNP</sequence>
<dbReference type="Proteomes" id="UP000676776">
    <property type="component" value="Unassembled WGS sequence"/>
</dbReference>
<proteinExistence type="predicted"/>
<accession>A0ABS3T180</accession>
<organism evidence="2 3">
    <name type="scientific">Winogradskyella pelagia</name>
    <dbReference type="NCBI Taxonomy" id="2819984"/>
    <lineage>
        <taxon>Bacteria</taxon>
        <taxon>Pseudomonadati</taxon>
        <taxon>Bacteroidota</taxon>
        <taxon>Flavobacteriia</taxon>
        <taxon>Flavobacteriales</taxon>
        <taxon>Flavobacteriaceae</taxon>
        <taxon>Winogradskyella</taxon>
    </lineage>
</organism>
<evidence type="ECO:0000313" key="2">
    <source>
        <dbReference type="EMBL" id="MBO3116487.1"/>
    </source>
</evidence>
<protein>
    <recommendedName>
        <fullName evidence="1">DUF6671 domain-containing protein</fullName>
    </recommendedName>
</protein>